<dbReference type="InterPro" id="IPR018300">
    <property type="entry name" value="Aminotrans_IV_CS"/>
</dbReference>
<dbReference type="Pfam" id="PF01063">
    <property type="entry name" value="Aminotran_4"/>
    <property type="match status" value="1"/>
</dbReference>
<evidence type="ECO:0000256" key="5">
    <source>
        <dbReference type="ARBA" id="ARBA00022898"/>
    </source>
</evidence>
<evidence type="ECO:0000256" key="6">
    <source>
        <dbReference type="RuleBase" id="RU004106"/>
    </source>
</evidence>
<dbReference type="InterPro" id="IPR005784">
    <property type="entry name" value="D_amino_transT"/>
</dbReference>
<evidence type="ECO:0000256" key="2">
    <source>
        <dbReference type="ARBA" id="ARBA00009320"/>
    </source>
</evidence>
<evidence type="ECO:0000256" key="4">
    <source>
        <dbReference type="ARBA" id="ARBA00022679"/>
    </source>
</evidence>
<evidence type="ECO:0000256" key="1">
    <source>
        <dbReference type="ARBA" id="ARBA00001933"/>
    </source>
</evidence>
<reference evidence="9 10" key="1">
    <citation type="submission" date="2021-06" db="EMBL/GenBank/DDBJ databases">
        <title>Bacillus sp. RD4P76, an endophyte from a halophyte.</title>
        <authorList>
            <person name="Sun J.-Q."/>
        </authorList>
    </citation>
    <scope>NUCLEOTIDE SEQUENCE [LARGE SCALE GENOMIC DNA]</scope>
    <source>
        <strain evidence="9 10">CGMCC 1.15917</strain>
    </source>
</reference>
<accession>A0ABS6JDR3</accession>
<proteinExistence type="inferred from homology"/>
<evidence type="ECO:0000256" key="3">
    <source>
        <dbReference type="ARBA" id="ARBA00022576"/>
    </source>
</evidence>
<sequence>MGEIAFYQDKFVGIDEKVVPIQERGHQFGDGIYEVVRVYGGVPFLLDEHLLRMEKSADALEMKLPYTTEKIKEIIHEALNRSNYTDADIYFQVTRGISARQHHYPEVPTVFSLTVRPAKAIDETKRQEGIGVLLVEDVRWLNCYIKSLNLLPNVMAKQKAMAGGYYEAIFQRDGIVTEGSSSNLFVVKDGQLFTHPATNRILHGITRAKVLELAAKLDIPVQEQEFDINFLHQGDEAFITSTSAEVLPIREIGELELPRTRPITDRLAEAFKDLYKVKN</sequence>
<comment type="function">
    <text evidence="8">Acts on the D-isomers of alanine, leucine, aspartate, glutamate, aminobutyrate, norvaline and asparagine. The enzyme transfers an amino group from a substrate D-amino acid to the pyridoxal phosphate cofactor to form pyridoxamine and an alpha-keto acid in the first half-reaction.</text>
</comment>
<evidence type="ECO:0000313" key="9">
    <source>
        <dbReference type="EMBL" id="MBU9710992.1"/>
    </source>
</evidence>
<dbReference type="EC" id="2.6.1.21" evidence="8"/>
<dbReference type="GO" id="GO:0047810">
    <property type="term" value="F:D-alanine-2-oxoglutarate aminotransferase activity"/>
    <property type="evidence" value="ECO:0007669"/>
    <property type="project" value="UniProtKB-EC"/>
</dbReference>
<dbReference type="RefSeq" id="WP_217064879.1">
    <property type="nucleotide sequence ID" value="NZ_JAHQCS010000056.1"/>
</dbReference>
<comment type="cofactor">
    <cofactor evidence="1 7">
        <name>pyridoxal 5'-phosphate</name>
        <dbReference type="ChEBI" id="CHEBI:597326"/>
    </cofactor>
</comment>
<dbReference type="PANTHER" id="PTHR42743:SF10">
    <property type="entry name" value="D-ALANINE AMINOTRANSFERASE"/>
    <property type="match status" value="1"/>
</dbReference>
<organism evidence="9 10">
    <name type="scientific">Evansella tamaricis</name>
    <dbReference type="NCBI Taxonomy" id="2069301"/>
    <lineage>
        <taxon>Bacteria</taxon>
        <taxon>Bacillati</taxon>
        <taxon>Bacillota</taxon>
        <taxon>Bacilli</taxon>
        <taxon>Bacillales</taxon>
        <taxon>Bacillaceae</taxon>
        <taxon>Evansella</taxon>
    </lineage>
</organism>
<gene>
    <name evidence="9" type="primary">dat</name>
    <name evidence="9" type="ORF">KS419_04485</name>
</gene>
<comment type="catalytic activity">
    <reaction evidence="8">
        <text>D-alanine + 2-oxoglutarate = D-glutamate + pyruvate</text>
        <dbReference type="Rhea" id="RHEA:15869"/>
        <dbReference type="ChEBI" id="CHEBI:15361"/>
        <dbReference type="ChEBI" id="CHEBI:16810"/>
        <dbReference type="ChEBI" id="CHEBI:29986"/>
        <dbReference type="ChEBI" id="CHEBI:57416"/>
        <dbReference type="EC" id="2.6.1.21"/>
    </reaction>
</comment>
<evidence type="ECO:0000313" key="10">
    <source>
        <dbReference type="Proteomes" id="UP000784880"/>
    </source>
</evidence>
<protein>
    <recommendedName>
        <fullName evidence="8">D-alanine aminotransferase</fullName>
        <ecNumber evidence="8">2.6.1.21</ecNumber>
    </recommendedName>
</protein>
<evidence type="ECO:0000256" key="8">
    <source>
        <dbReference type="RuleBase" id="RU004520"/>
    </source>
</evidence>
<dbReference type="Proteomes" id="UP000784880">
    <property type="component" value="Unassembled WGS sequence"/>
</dbReference>
<dbReference type="InterPro" id="IPR050571">
    <property type="entry name" value="Class-IV_PLP-Dep_Aminotrnsfr"/>
</dbReference>
<dbReference type="PANTHER" id="PTHR42743">
    <property type="entry name" value="AMINO-ACID AMINOTRANSFERASE"/>
    <property type="match status" value="1"/>
</dbReference>
<keyword evidence="10" id="KW-1185">Reference proteome</keyword>
<comment type="caution">
    <text evidence="9">The sequence shown here is derived from an EMBL/GenBank/DDBJ whole genome shotgun (WGS) entry which is preliminary data.</text>
</comment>
<evidence type="ECO:0000256" key="7">
    <source>
        <dbReference type="RuleBase" id="RU004516"/>
    </source>
</evidence>
<name>A0ABS6JDR3_9BACI</name>
<keyword evidence="3 9" id="KW-0032">Aminotransferase</keyword>
<dbReference type="PROSITE" id="PS00770">
    <property type="entry name" value="AA_TRANSFER_CLASS_4"/>
    <property type="match status" value="1"/>
</dbReference>
<dbReference type="NCBIfam" id="TIGR01121">
    <property type="entry name" value="D_amino_aminoT"/>
    <property type="match status" value="1"/>
</dbReference>
<comment type="similarity">
    <text evidence="2 6">Belongs to the class-IV pyridoxal-phosphate-dependent aminotransferase family.</text>
</comment>
<keyword evidence="4 9" id="KW-0808">Transferase</keyword>
<dbReference type="EMBL" id="JAHQCS010000056">
    <property type="protein sequence ID" value="MBU9710992.1"/>
    <property type="molecule type" value="Genomic_DNA"/>
</dbReference>
<keyword evidence="5 7" id="KW-0663">Pyridoxal phosphate</keyword>
<dbReference type="InterPro" id="IPR001544">
    <property type="entry name" value="Aminotrans_IV"/>
</dbReference>